<reference evidence="3 4" key="1">
    <citation type="submission" date="2024-10" db="EMBL/GenBank/DDBJ databases">
        <title>Updated reference genomes for cyclostephanoid diatoms.</title>
        <authorList>
            <person name="Roberts W.R."/>
            <person name="Alverson A.J."/>
        </authorList>
    </citation>
    <scope>NUCLEOTIDE SEQUENCE [LARGE SCALE GENOMIC DNA]</scope>
    <source>
        <strain evidence="3 4">AJA276-08</strain>
    </source>
</reference>
<feature type="transmembrane region" description="Helical" evidence="1">
    <location>
        <begin position="122"/>
        <end position="142"/>
    </location>
</feature>
<accession>A0ABD3MIC4</accession>
<dbReference type="PANTHER" id="PTHR14969">
    <property type="entry name" value="SPHINGOSINE-1-PHOSPHATE PHOSPHOHYDROLASE"/>
    <property type="match status" value="1"/>
</dbReference>
<dbReference type="InterPro" id="IPR036938">
    <property type="entry name" value="PAP2/HPO_sf"/>
</dbReference>
<feature type="transmembrane region" description="Helical" evidence="1">
    <location>
        <begin position="311"/>
        <end position="327"/>
    </location>
</feature>
<dbReference type="SUPFAM" id="SSF48317">
    <property type="entry name" value="Acid phosphatase/Vanadium-dependent haloperoxidase"/>
    <property type="match status" value="1"/>
</dbReference>
<dbReference type="AlphaFoldDB" id="A0ABD3MIC4"/>
<organism evidence="3 4">
    <name type="scientific">Stephanodiscus triporus</name>
    <dbReference type="NCBI Taxonomy" id="2934178"/>
    <lineage>
        <taxon>Eukaryota</taxon>
        <taxon>Sar</taxon>
        <taxon>Stramenopiles</taxon>
        <taxon>Ochrophyta</taxon>
        <taxon>Bacillariophyta</taxon>
        <taxon>Coscinodiscophyceae</taxon>
        <taxon>Thalassiosirophycidae</taxon>
        <taxon>Stephanodiscales</taxon>
        <taxon>Stephanodiscaceae</taxon>
        <taxon>Stephanodiscus</taxon>
    </lineage>
</organism>
<name>A0ABD3MIC4_9STRA</name>
<comment type="caution">
    <text evidence="3">The sequence shown here is derived from an EMBL/GenBank/DDBJ whole genome shotgun (WGS) entry which is preliminary data.</text>
</comment>
<keyword evidence="1" id="KW-0812">Transmembrane</keyword>
<evidence type="ECO:0000256" key="1">
    <source>
        <dbReference type="SAM" id="Phobius"/>
    </source>
</evidence>
<evidence type="ECO:0000313" key="3">
    <source>
        <dbReference type="EMBL" id="KAL3762623.1"/>
    </source>
</evidence>
<evidence type="ECO:0008006" key="5">
    <source>
        <dbReference type="Google" id="ProtNLM"/>
    </source>
</evidence>
<keyword evidence="2" id="KW-0732">Signal</keyword>
<evidence type="ECO:0000256" key="2">
    <source>
        <dbReference type="SAM" id="SignalP"/>
    </source>
</evidence>
<keyword evidence="1" id="KW-0472">Membrane</keyword>
<feature type="transmembrane region" description="Helical" evidence="1">
    <location>
        <begin position="186"/>
        <end position="208"/>
    </location>
</feature>
<proteinExistence type="predicted"/>
<dbReference type="CDD" id="cd01610">
    <property type="entry name" value="PAP2_like"/>
    <property type="match status" value="1"/>
</dbReference>
<feature type="transmembrane region" description="Helical" evidence="1">
    <location>
        <begin position="339"/>
        <end position="360"/>
    </location>
</feature>
<dbReference type="Proteomes" id="UP001530315">
    <property type="component" value="Unassembled WGS sequence"/>
</dbReference>
<sequence>MSSLGICLRWLCLLALVSYIMRFLVRGFEAIADEEGEMAGIFVCDDYHQNREITAGTTTMTRCDGLDDDATCDALAGGSKCVRSSCGRPLFRRIGVSYAGSSDPFDPDAATSAGSLIATSSLVYSLVCPYAMVAYFVCHFLASGNVISLVRLCMMAFLELANGVLFKDVVRQPRPTGSCLYFHSYGMPSGHACTSIGLLTFILLELFVDHPDLFGRRHTTMTVNCDVQEIDLTRTYEWGYGWQELEHQPENNSSEPEPVESSHSEIVDDVDDRQMALLSSSDRISVATIPTASPLMISHFHSRRQCLESNWIIHYCSILWTILLLPIPPSRVYLHDHSVMQVLVGCFVGVILGATCHFFIIRGRLWRSGTVNSRTIMEFVVYCRFGKLIGLNFGVDEGRIRMKSG</sequence>
<feature type="transmembrane region" description="Helical" evidence="1">
    <location>
        <begin position="149"/>
        <end position="166"/>
    </location>
</feature>
<protein>
    <recommendedName>
        <fullName evidence="5">Dolichyldiphosphatase</fullName>
    </recommendedName>
</protein>
<keyword evidence="1" id="KW-1133">Transmembrane helix</keyword>
<evidence type="ECO:0000313" key="4">
    <source>
        <dbReference type="Proteomes" id="UP001530315"/>
    </source>
</evidence>
<dbReference type="EMBL" id="JALLAZ020001822">
    <property type="protein sequence ID" value="KAL3762623.1"/>
    <property type="molecule type" value="Genomic_DNA"/>
</dbReference>
<feature type="signal peptide" evidence="2">
    <location>
        <begin position="1"/>
        <end position="27"/>
    </location>
</feature>
<feature type="chain" id="PRO_5044819514" description="Dolichyldiphosphatase" evidence="2">
    <location>
        <begin position="28"/>
        <end position="405"/>
    </location>
</feature>
<dbReference type="PANTHER" id="PTHR14969:SF13">
    <property type="entry name" value="AT30094P"/>
    <property type="match status" value="1"/>
</dbReference>
<keyword evidence="4" id="KW-1185">Reference proteome</keyword>
<gene>
    <name evidence="3" type="ORF">ACHAW5_001216</name>
</gene>